<keyword evidence="16" id="KW-1185">Reference proteome</keyword>
<keyword evidence="10" id="KW-0539">Nucleus</keyword>
<evidence type="ECO:0000256" key="6">
    <source>
        <dbReference type="ARBA" id="ARBA00022788"/>
    </source>
</evidence>
<accession>A0AA88L518</accession>
<feature type="region of interest" description="Disordered" evidence="13">
    <location>
        <begin position="231"/>
        <end position="399"/>
    </location>
</feature>
<feature type="region of interest" description="Disordered" evidence="13">
    <location>
        <begin position="486"/>
        <end position="522"/>
    </location>
</feature>
<evidence type="ECO:0000256" key="7">
    <source>
        <dbReference type="ARBA" id="ARBA00023015"/>
    </source>
</evidence>
<comment type="similarity">
    <text evidence="2">Belongs to the AF4 family.</text>
</comment>
<keyword evidence="8" id="KW-0238">DNA-binding</keyword>
<evidence type="ECO:0000256" key="4">
    <source>
        <dbReference type="ARBA" id="ARBA00022473"/>
    </source>
</evidence>
<dbReference type="GO" id="GO:0007366">
    <property type="term" value="P:periodic partitioning by pair rule gene"/>
    <property type="evidence" value="ECO:0007669"/>
    <property type="project" value="UniProtKB-KW"/>
</dbReference>
<keyword evidence="6" id="KW-0562">Pair-rule protein</keyword>
<dbReference type="InterPro" id="IPR007797">
    <property type="entry name" value="AF4/FMR2"/>
</dbReference>
<evidence type="ECO:0000256" key="2">
    <source>
        <dbReference type="ARBA" id="ARBA00007354"/>
    </source>
</evidence>
<evidence type="ECO:0000256" key="12">
    <source>
        <dbReference type="ARBA" id="ARBA00032149"/>
    </source>
</evidence>
<evidence type="ECO:0000256" key="5">
    <source>
        <dbReference type="ARBA" id="ARBA00022553"/>
    </source>
</evidence>
<evidence type="ECO:0000259" key="14">
    <source>
        <dbReference type="Pfam" id="PF18876"/>
    </source>
</evidence>
<feature type="compositionally biased region" description="Basic and acidic residues" evidence="13">
    <location>
        <begin position="171"/>
        <end position="180"/>
    </location>
</feature>
<feature type="compositionally biased region" description="Basic and acidic residues" evidence="13">
    <location>
        <begin position="667"/>
        <end position="690"/>
    </location>
</feature>
<feature type="compositionally biased region" description="Low complexity" evidence="13">
    <location>
        <begin position="938"/>
        <end position="952"/>
    </location>
</feature>
<comment type="caution">
    <text evidence="15">The sequence shown here is derived from an EMBL/GenBank/DDBJ whole genome shotgun (WGS) entry which is preliminary data.</text>
</comment>
<evidence type="ECO:0000256" key="10">
    <source>
        <dbReference type="ARBA" id="ARBA00023242"/>
    </source>
</evidence>
<evidence type="ECO:0000256" key="11">
    <source>
        <dbReference type="ARBA" id="ARBA00024653"/>
    </source>
</evidence>
<dbReference type="Gene3D" id="6.10.250.2670">
    <property type="match status" value="1"/>
</dbReference>
<feature type="region of interest" description="Disordered" evidence="13">
    <location>
        <begin position="74"/>
        <end position="93"/>
    </location>
</feature>
<dbReference type="AlphaFoldDB" id="A0AA88L518"/>
<feature type="compositionally biased region" description="Acidic residues" evidence="13">
    <location>
        <begin position="317"/>
        <end position="333"/>
    </location>
</feature>
<dbReference type="GO" id="GO:0032783">
    <property type="term" value="C:super elongation complex"/>
    <property type="evidence" value="ECO:0007669"/>
    <property type="project" value="TreeGrafter"/>
</dbReference>
<gene>
    <name evidence="15" type="ORF">QYM36_011640</name>
</gene>
<evidence type="ECO:0000313" key="16">
    <source>
        <dbReference type="Proteomes" id="UP001187531"/>
    </source>
</evidence>
<keyword evidence="4" id="KW-0217">Developmental protein</keyword>
<dbReference type="PANTHER" id="PTHR10528">
    <property type="entry name" value="AF4/FMR2 FAMILY MEMBER"/>
    <property type="match status" value="1"/>
</dbReference>
<dbReference type="GO" id="GO:0003677">
    <property type="term" value="F:DNA binding"/>
    <property type="evidence" value="ECO:0007669"/>
    <property type="project" value="UniProtKB-KW"/>
</dbReference>
<feature type="compositionally biased region" description="Basic and acidic residues" evidence="13">
    <location>
        <begin position="1"/>
        <end position="20"/>
    </location>
</feature>
<feature type="compositionally biased region" description="Basic and acidic residues" evidence="13">
    <location>
        <begin position="254"/>
        <end position="263"/>
    </location>
</feature>
<organism evidence="15 16">
    <name type="scientific">Artemia franciscana</name>
    <name type="common">Brine shrimp</name>
    <name type="synonym">Artemia sanfranciscana</name>
    <dbReference type="NCBI Taxonomy" id="6661"/>
    <lineage>
        <taxon>Eukaryota</taxon>
        <taxon>Metazoa</taxon>
        <taxon>Ecdysozoa</taxon>
        <taxon>Arthropoda</taxon>
        <taxon>Crustacea</taxon>
        <taxon>Branchiopoda</taxon>
        <taxon>Anostraca</taxon>
        <taxon>Artemiidae</taxon>
        <taxon>Artemia</taxon>
    </lineage>
</organism>
<evidence type="ECO:0000313" key="15">
    <source>
        <dbReference type="EMBL" id="KAK2713006.1"/>
    </source>
</evidence>
<dbReference type="PANTHER" id="PTHR10528:SF17">
    <property type="entry name" value="AF4_FMR2 FAMILY MEMBER LILLI"/>
    <property type="match status" value="1"/>
</dbReference>
<feature type="region of interest" description="Disordered" evidence="13">
    <location>
        <begin position="928"/>
        <end position="967"/>
    </location>
</feature>
<feature type="compositionally biased region" description="Polar residues" evidence="13">
    <location>
        <begin position="692"/>
        <end position="709"/>
    </location>
</feature>
<dbReference type="GO" id="GO:0010468">
    <property type="term" value="P:regulation of gene expression"/>
    <property type="evidence" value="ECO:0007669"/>
    <property type="project" value="InterPro"/>
</dbReference>
<evidence type="ECO:0000256" key="13">
    <source>
        <dbReference type="SAM" id="MobiDB-lite"/>
    </source>
</evidence>
<keyword evidence="7" id="KW-0805">Transcription regulation</keyword>
<evidence type="ECO:0000256" key="3">
    <source>
        <dbReference type="ARBA" id="ARBA00021888"/>
    </source>
</evidence>
<evidence type="ECO:0000256" key="9">
    <source>
        <dbReference type="ARBA" id="ARBA00023163"/>
    </source>
</evidence>
<keyword evidence="9" id="KW-0804">Transcription</keyword>
<feature type="compositionally biased region" description="Polar residues" evidence="13">
    <location>
        <begin position="503"/>
        <end position="518"/>
    </location>
</feature>
<feature type="compositionally biased region" description="Low complexity" evidence="13">
    <location>
        <begin position="127"/>
        <end position="136"/>
    </location>
</feature>
<feature type="compositionally biased region" description="Polar residues" evidence="13">
    <location>
        <begin position="344"/>
        <end position="376"/>
    </location>
</feature>
<keyword evidence="5" id="KW-0597">Phosphoprotein</keyword>
<feature type="region of interest" description="Disordered" evidence="13">
    <location>
        <begin position="100"/>
        <end position="219"/>
    </location>
</feature>
<proteinExistence type="inferred from homology"/>
<feature type="region of interest" description="Disordered" evidence="13">
    <location>
        <begin position="1"/>
        <end position="41"/>
    </location>
</feature>
<feature type="domain" description="AF4/FMR2 C-terminal homology" evidence="14">
    <location>
        <begin position="790"/>
        <end position="1050"/>
    </location>
</feature>
<feature type="compositionally biased region" description="Basic and acidic residues" evidence="13">
    <location>
        <begin position="334"/>
        <end position="343"/>
    </location>
</feature>
<sequence length="1066" mass="117997">MLSIADRQRERQLARQERQRAVQGDAVNEEPVPSFPPINKVRLENDPTSRMIANALGEFDVVKSSILKGEAGLIGVDKMPGTPAPSRFQDEDIDTALPRFVQTPEKAPSELFATPQKRPPPRYPVASSQKISIQQQPPVRPTPAKPPLPTSRQFQPPPNAHPVRGLPAETPSRDLDEIFRDMSAPIPIASLAPTPARSEPTPYLQEAPRNAVEHEPVVSDADVEIDLNPRRALGLPIRPLSPVRSIRIPSPVRPRPESPDPRRSLGLNILPPRPLSPIRSVRQPSPVREHVRHGIVPYQESLPRGSTNTSAQPMEISSEDDESGDSSSESEEDVPAKRGHESPKNISTMSPAHTPSWNLGSFIKTTPLNHSINGDMSDNGPPSEPGPLDQREGPRSAASIALSHSDEGQPLTPAALPLGDHLEPSSQIMAQLTDGEMIDISQVVNQFKSRKAVSPLDDSDSDGSETKKPFANLLRAVGDKNSEKKTIPKLNLDSGSDLESRSRTLTQHSAPVATLTSKSNEKTIKTEVIRPLNTNEPKMDQNKSKSICQVFRQKGKQTPKQELIQTNGKENQQAAKFTDEWHQQSVLTSGKENIPTQVPVIKCSLKLFLIRRLPTSYSTVDKVIDQVARGSERTLLDKKTSESSACAKKRTRDLSADAVTSDSEGESPIHRKEEKRKRVDVKDAVNEKKSPNLPSQPITHPSPSVQNVHETNHERTEKGAPSPYVDADQPPGRLEPGFPQSGATVESGYESLPGVGYDQEEYRDWQNPSRVYSSYYETMKMEAEAEPDERDQTDYLSEAKRLKHLADRESDKVLQFILYMEAAMFFILTGVSMDSDGTPPNKGTQNMYKETNNLIKHISQKFRHQDCSTPQGKVLSRLMVLSMKAQAILQLKLYKSKRSEIKEHTRTLNEYFAKDIVPLPAAEIPRVGTNLISPTPSPSGSVNSVGSQSSGGFHPGSRNNDSGRLLDEPGHSSLMVIPVPVPTHSTLMRNHHNVGLLQASLDLWDQADQMVFRTHSEDFFIQLDHEFGSLTLHSTLRELVRIVRAAVERLGNYNRDCAIGRDVNWP</sequence>
<dbReference type="Proteomes" id="UP001187531">
    <property type="component" value="Unassembled WGS sequence"/>
</dbReference>
<comment type="subcellular location">
    <subcellularLocation>
        <location evidence="1">Nucleus</location>
    </subcellularLocation>
</comment>
<dbReference type="Pfam" id="PF18876">
    <property type="entry name" value="AFF4_CHD"/>
    <property type="match status" value="1"/>
</dbReference>
<name>A0AA88L518_ARTSF</name>
<dbReference type="EMBL" id="JAVRJZ010000015">
    <property type="protein sequence ID" value="KAK2713006.1"/>
    <property type="molecule type" value="Genomic_DNA"/>
</dbReference>
<feature type="compositionally biased region" description="Low complexity" evidence="13">
    <location>
        <begin position="236"/>
        <end position="250"/>
    </location>
</feature>
<reference evidence="15" key="1">
    <citation type="submission" date="2023-07" db="EMBL/GenBank/DDBJ databases">
        <title>Chromosome-level genome assembly of Artemia franciscana.</title>
        <authorList>
            <person name="Jo E."/>
        </authorList>
    </citation>
    <scope>NUCLEOTIDE SEQUENCE</scope>
    <source>
        <tissue evidence="15">Whole body</tissue>
    </source>
</reference>
<protein>
    <recommendedName>
        <fullName evidence="3">AF4/FMR2 family member lilli</fullName>
    </recommendedName>
    <alternativeName>
        <fullName evidence="12">Protein lilliputian</fullName>
    </alternativeName>
</protein>
<feature type="region of interest" description="Disordered" evidence="13">
    <location>
        <begin position="636"/>
        <end position="744"/>
    </location>
</feature>
<comment type="function">
    <text evidence="11">Has a role in transcriptional regulation. Acts in parallel with the Ras/MAPK and the PI3K/PKB pathways in the control of cell identity and cellular growth. Essential for regulation of the cytoskeleton and cell growth but not for cell proliferation or growth rate. Required specifically for the microtubule-based basal transport of lipid droplets. Plays a partially redundant function downstream of Raf in cell fate specification in the developing eye. Pair-rule protein that regulates embryonic cellularization, gastrulation and segmentation.</text>
</comment>
<feature type="compositionally biased region" description="Pro residues" evidence="13">
    <location>
        <begin position="138"/>
        <end position="160"/>
    </location>
</feature>
<evidence type="ECO:0000256" key="1">
    <source>
        <dbReference type="ARBA" id="ARBA00004123"/>
    </source>
</evidence>
<dbReference type="InterPro" id="IPR043640">
    <property type="entry name" value="AF4/FMR2_CHD"/>
</dbReference>
<evidence type="ECO:0000256" key="8">
    <source>
        <dbReference type="ARBA" id="ARBA00023125"/>
    </source>
</evidence>